<evidence type="ECO:0000256" key="1">
    <source>
        <dbReference type="SAM" id="Phobius"/>
    </source>
</evidence>
<evidence type="ECO:0000313" key="2">
    <source>
        <dbReference type="EMBL" id="TFK27192.1"/>
    </source>
</evidence>
<dbReference type="Proteomes" id="UP000307440">
    <property type="component" value="Unassembled WGS sequence"/>
</dbReference>
<keyword evidence="3" id="KW-1185">Reference proteome</keyword>
<feature type="transmembrane region" description="Helical" evidence="1">
    <location>
        <begin position="28"/>
        <end position="52"/>
    </location>
</feature>
<gene>
    <name evidence="2" type="ORF">FA15DRAFT_666694</name>
</gene>
<dbReference type="AlphaFoldDB" id="A0A5C3L3J7"/>
<dbReference type="OrthoDB" id="5340910at2759"/>
<protein>
    <recommendedName>
        <fullName evidence="4">SH3 domain-containing protein</fullName>
    </recommendedName>
</protein>
<organism evidence="2 3">
    <name type="scientific">Coprinopsis marcescibilis</name>
    <name type="common">Agaric fungus</name>
    <name type="synonym">Psathyrella marcescibilis</name>
    <dbReference type="NCBI Taxonomy" id="230819"/>
    <lineage>
        <taxon>Eukaryota</taxon>
        <taxon>Fungi</taxon>
        <taxon>Dikarya</taxon>
        <taxon>Basidiomycota</taxon>
        <taxon>Agaricomycotina</taxon>
        <taxon>Agaricomycetes</taxon>
        <taxon>Agaricomycetidae</taxon>
        <taxon>Agaricales</taxon>
        <taxon>Agaricineae</taxon>
        <taxon>Psathyrellaceae</taxon>
        <taxon>Coprinopsis</taxon>
    </lineage>
</organism>
<accession>A0A5C3L3J7</accession>
<proteinExistence type="predicted"/>
<reference evidence="2 3" key="1">
    <citation type="journal article" date="2019" name="Nat. Ecol. Evol.">
        <title>Megaphylogeny resolves global patterns of mushroom evolution.</title>
        <authorList>
            <person name="Varga T."/>
            <person name="Krizsan K."/>
            <person name="Foldi C."/>
            <person name="Dima B."/>
            <person name="Sanchez-Garcia M."/>
            <person name="Sanchez-Ramirez S."/>
            <person name="Szollosi G.J."/>
            <person name="Szarkandi J.G."/>
            <person name="Papp V."/>
            <person name="Albert L."/>
            <person name="Andreopoulos W."/>
            <person name="Angelini C."/>
            <person name="Antonin V."/>
            <person name="Barry K.W."/>
            <person name="Bougher N.L."/>
            <person name="Buchanan P."/>
            <person name="Buyck B."/>
            <person name="Bense V."/>
            <person name="Catcheside P."/>
            <person name="Chovatia M."/>
            <person name="Cooper J."/>
            <person name="Damon W."/>
            <person name="Desjardin D."/>
            <person name="Finy P."/>
            <person name="Geml J."/>
            <person name="Haridas S."/>
            <person name="Hughes K."/>
            <person name="Justo A."/>
            <person name="Karasinski D."/>
            <person name="Kautmanova I."/>
            <person name="Kiss B."/>
            <person name="Kocsube S."/>
            <person name="Kotiranta H."/>
            <person name="LaButti K.M."/>
            <person name="Lechner B.E."/>
            <person name="Liimatainen K."/>
            <person name="Lipzen A."/>
            <person name="Lukacs Z."/>
            <person name="Mihaltcheva S."/>
            <person name="Morgado L.N."/>
            <person name="Niskanen T."/>
            <person name="Noordeloos M.E."/>
            <person name="Ohm R.A."/>
            <person name="Ortiz-Santana B."/>
            <person name="Ovrebo C."/>
            <person name="Racz N."/>
            <person name="Riley R."/>
            <person name="Savchenko A."/>
            <person name="Shiryaev A."/>
            <person name="Soop K."/>
            <person name="Spirin V."/>
            <person name="Szebenyi C."/>
            <person name="Tomsovsky M."/>
            <person name="Tulloss R.E."/>
            <person name="Uehling J."/>
            <person name="Grigoriev I.V."/>
            <person name="Vagvolgyi C."/>
            <person name="Papp T."/>
            <person name="Martin F.M."/>
            <person name="Miettinen O."/>
            <person name="Hibbett D.S."/>
            <person name="Nagy L.G."/>
        </authorList>
    </citation>
    <scope>NUCLEOTIDE SEQUENCE [LARGE SCALE GENOMIC DNA]</scope>
    <source>
        <strain evidence="2 3">CBS 121175</strain>
    </source>
</reference>
<evidence type="ECO:0000313" key="3">
    <source>
        <dbReference type="Proteomes" id="UP000307440"/>
    </source>
</evidence>
<keyword evidence="1" id="KW-0472">Membrane</keyword>
<keyword evidence="1" id="KW-1133">Transmembrane helix</keyword>
<evidence type="ECO:0008006" key="4">
    <source>
        <dbReference type="Google" id="ProtNLM"/>
    </source>
</evidence>
<dbReference type="STRING" id="230819.A0A5C3L3J7"/>
<dbReference type="CDD" id="cd12087">
    <property type="entry name" value="TM_EGFR-like"/>
    <property type="match status" value="1"/>
</dbReference>
<sequence>MPGVYATQLERRIDVKVDTDGEPSLNNISIAGIAVVGGLLVFIGAWLIVYWYRKRARENRQSNLGAAFLSVRGIVRVENGIVYQEKSLDYSTSQGELQARYNGFSGSQMQEAIAFPDPVVMPALGAGSRDRLHRQSSTFPKPFSFALGRGSPNPQVESGGASTICQTPLDPPATSETTGSRSSWIRHSFFSTHSTGHADCNRYSVISSAPSSCGSEHPTAGTARKVQQLFSPVLPDELMLTKVGEQLTLIQSFDDGWCVVGRDNASGLQQRRSFFGNRPSTPGVNVEIGIVPAWCFLQPVLGLRAERPLRSTSLGITVQVDEPSAASRNDLISWSNF</sequence>
<keyword evidence="1" id="KW-0812">Transmembrane</keyword>
<name>A0A5C3L3J7_COPMA</name>
<dbReference type="EMBL" id="ML210167">
    <property type="protein sequence ID" value="TFK27192.1"/>
    <property type="molecule type" value="Genomic_DNA"/>
</dbReference>